<evidence type="ECO:0000313" key="3">
    <source>
        <dbReference type="Proteomes" id="UP000251241"/>
    </source>
</evidence>
<keyword evidence="2" id="KW-0560">Oxidoreductase</keyword>
<gene>
    <name evidence="2" type="primary">namA_1</name>
    <name evidence="2" type="ORF">NCTC11343_00030</name>
</gene>
<reference evidence="2 3" key="1">
    <citation type="submission" date="2018-06" db="EMBL/GenBank/DDBJ databases">
        <authorList>
            <consortium name="Pathogen Informatics"/>
            <person name="Doyle S."/>
        </authorList>
    </citation>
    <scope>NUCLEOTIDE SEQUENCE [LARGE SCALE GENOMIC DNA]</scope>
    <source>
        <strain evidence="2 3">NCTC11343</strain>
    </source>
</reference>
<dbReference type="Gene3D" id="3.20.20.70">
    <property type="entry name" value="Aldolase class I"/>
    <property type="match status" value="1"/>
</dbReference>
<proteinExistence type="predicted"/>
<dbReference type="SUPFAM" id="SSF51395">
    <property type="entry name" value="FMN-linked oxidoreductases"/>
    <property type="match status" value="1"/>
</dbReference>
<dbReference type="InterPro" id="IPR001155">
    <property type="entry name" value="OxRdtase_FMN_N"/>
</dbReference>
<protein>
    <submittedName>
        <fullName evidence="2">NADPH dehydrogenase</fullName>
        <ecNumber evidence="2">1.6.99.1</ecNumber>
    </submittedName>
</protein>
<dbReference type="InterPro" id="IPR044152">
    <property type="entry name" value="YqjM-like"/>
</dbReference>
<dbReference type="Pfam" id="PF00724">
    <property type="entry name" value="Oxidored_FMN"/>
    <property type="match status" value="1"/>
</dbReference>
<dbReference type="GO" id="GO:0003959">
    <property type="term" value="F:NADPH dehydrogenase activity"/>
    <property type="evidence" value="ECO:0007669"/>
    <property type="project" value="UniProtKB-EC"/>
</dbReference>
<feature type="domain" description="NADH:flavin oxidoreductase/NADH oxidase N-terminal" evidence="1">
    <location>
        <begin position="13"/>
        <end position="346"/>
    </location>
</feature>
<organism evidence="2 3">
    <name type="scientific">Sphingobacterium multivorum</name>
    <dbReference type="NCBI Taxonomy" id="28454"/>
    <lineage>
        <taxon>Bacteria</taxon>
        <taxon>Pseudomonadati</taxon>
        <taxon>Bacteroidota</taxon>
        <taxon>Sphingobacteriia</taxon>
        <taxon>Sphingobacteriales</taxon>
        <taxon>Sphingobacteriaceae</taxon>
        <taxon>Sphingobacterium</taxon>
    </lineage>
</organism>
<evidence type="ECO:0000259" key="1">
    <source>
        <dbReference type="Pfam" id="PF00724"/>
    </source>
</evidence>
<dbReference type="AlphaFoldDB" id="A0A2X2ITR1"/>
<dbReference type="GO" id="GO:0010181">
    <property type="term" value="F:FMN binding"/>
    <property type="evidence" value="ECO:0007669"/>
    <property type="project" value="InterPro"/>
</dbReference>
<dbReference type="GO" id="GO:0050661">
    <property type="term" value="F:NADP binding"/>
    <property type="evidence" value="ECO:0007669"/>
    <property type="project" value="InterPro"/>
</dbReference>
<dbReference type="InterPro" id="IPR013785">
    <property type="entry name" value="Aldolase_TIM"/>
</dbReference>
<dbReference type="Proteomes" id="UP000251241">
    <property type="component" value="Unassembled WGS sequence"/>
</dbReference>
<dbReference type="CDD" id="cd02932">
    <property type="entry name" value="OYE_YqiM_FMN"/>
    <property type="match status" value="1"/>
</dbReference>
<name>A0A2X2ITR1_SPHMU</name>
<accession>A0A2X2ITR1</accession>
<dbReference type="EMBL" id="UAUU01000002">
    <property type="protein sequence ID" value="SPZ83511.1"/>
    <property type="molecule type" value="Genomic_DNA"/>
</dbReference>
<dbReference type="PANTHER" id="PTHR43303:SF3">
    <property type="entry name" value="BLR3436 PROTEIN"/>
    <property type="match status" value="1"/>
</dbReference>
<sequence length="362" mass="39566">MCKRTQKTNSMNLFSTIRLRDLTLKNRIVVSPMQQYSATEGIPGDWHLVHLGSRAIGGAGLLLTECTAVSPQGMATLSDVGIWNAVQQKSWKAIVDFVHLQGAKIGIQLWHAGAKGSLKHPKERMLPLAVSEGGWQLKSSSATMINQLVPKALTRDEITEIKQQFAEAAIRAVGAGFDTIELHAGHGYLFHQFYSAVINKRADEYGGSLSNRIRFLIETVDLVRGVIPEGMPLLVRISAVDYLDTADAWTLADSLILAQVLKEHGVDLITASGGGFANVSKDRVFPGYQVPFAEAIKNHTGILVGAVGMINEPEQVNAIITDGLADLILIAREHLRDPYFALHAAKILGEEIAIPWQYKRAF</sequence>
<dbReference type="EC" id="1.6.99.1" evidence="2"/>
<evidence type="ECO:0000313" key="2">
    <source>
        <dbReference type="EMBL" id="SPZ83511.1"/>
    </source>
</evidence>
<dbReference type="PANTHER" id="PTHR43303">
    <property type="entry name" value="NADPH DEHYDROGENASE C23G7.10C-RELATED"/>
    <property type="match status" value="1"/>
</dbReference>